<dbReference type="PROSITE" id="PS50097">
    <property type="entry name" value="BTB"/>
    <property type="match status" value="1"/>
</dbReference>
<proteinExistence type="predicted"/>
<dbReference type="Gene3D" id="3.30.710.10">
    <property type="entry name" value="Potassium Channel Kv1.1, Chain A"/>
    <property type="match status" value="1"/>
</dbReference>
<dbReference type="VEuPathDB" id="FungiDB:RhiirFUN_024326"/>
<reference evidence="1 2" key="1">
    <citation type="submission" date="2017-10" db="EMBL/GenBank/DDBJ databases">
        <title>Extensive intraspecific genome diversity in a model arbuscular mycorrhizal fungus.</title>
        <authorList>
            <person name="Chen E.C.H."/>
            <person name="Morin E."/>
            <person name="Baudet D."/>
            <person name="Noel J."/>
            <person name="Ndikumana S."/>
            <person name="Charron P."/>
            <person name="St-Onge C."/>
            <person name="Giorgi J."/>
            <person name="Grigoriev I.V."/>
            <person name="Roux C."/>
            <person name="Martin F.M."/>
            <person name="Corradi N."/>
        </authorList>
    </citation>
    <scope>NUCLEOTIDE SEQUENCE [LARGE SCALE GENOMIC DNA]</scope>
    <source>
        <strain evidence="1 2">A1</strain>
    </source>
</reference>
<dbReference type="SMART" id="SM00225">
    <property type="entry name" value="BTB"/>
    <property type="match status" value="1"/>
</dbReference>
<dbReference type="AlphaFoldDB" id="A0A2I1ELG4"/>
<dbReference type="VEuPathDB" id="FungiDB:RhiirA1_427872"/>
<dbReference type="CDD" id="cd18186">
    <property type="entry name" value="BTB_POZ_ZBTB_KLHL-like"/>
    <property type="match status" value="1"/>
</dbReference>
<accession>A0A2I1ELG4</accession>
<dbReference type="InterPro" id="IPR011333">
    <property type="entry name" value="SKP1/BTB/POZ_sf"/>
</dbReference>
<name>A0A2I1ELG4_9GLOM</name>
<reference evidence="1 2" key="2">
    <citation type="submission" date="2017-10" db="EMBL/GenBank/DDBJ databases">
        <title>Genome analyses suggest a sexual origin of heterokaryosis in a supposedly ancient asexual fungus.</title>
        <authorList>
            <person name="Corradi N."/>
            <person name="Sedzielewska K."/>
            <person name="Noel J."/>
            <person name="Charron P."/>
            <person name="Farinelli L."/>
            <person name="Marton T."/>
            <person name="Kruger M."/>
            <person name="Pelin A."/>
            <person name="Brachmann A."/>
            <person name="Corradi N."/>
        </authorList>
    </citation>
    <scope>NUCLEOTIDE SEQUENCE [LARGE SCALE GENOMIC DNA]</scope>
    <source>
        <strain evidence="1 2">A1</strain>
    </source>
</reference>
<evidence type="ECO:0000313" key="2">
    <source>
        <dbReference type="Proteomes" id="UP000232688"/>
    </source>
</evidence>
<protein>
    <submittedName>
        <fullName evidence="1">POZ domain-containing protein</fullName>
    </submittedName>
</protein>
<dbReference type="SUPFAM" id="SSF54695">
    <property type="entry name" value="POZ domain"/>
    <property type="match status" value="1"/>
</dbReference>
<comment type="caution">
    <text evidence="1">The sequence shown here is derived from an EMBL/GenBank/DDBJ whole genome shotgun (WGS) entry which is preliminary data.</text>
</comment>
<evidence type="ECO:0000313" key="1">
    <source>
        <dbReference type="EMBL" id="PKC58282.1"/>
    </source>
</evidence>
<gene>
    <name evidence="1" type="ORF">RhiirA1_427872</name>
</gene>
<sequence length="198" mass="22804">MLAGASEIAPPRPPSPNPIFDQKDKLFISLQNKLEIQNNKYHDVIFIIGKEKIGANKYVLSAASTYFDRMFYSGLSESTKDKPEIIIRDTRPDIFRVLLRWLYGKSFEEAIKSVLHNIPAGQSYETYYLTFLVDLLKATDYYGVELKDEVEDIIINSSHIGVTNVCDILKRAKDSDAKRLKDFCEQYIESNRELIIRI</sequence>
<dbReference type="PANTHER" id="PTHR24413">
    <property type="entry name" value="SPECKLE-TYPE POZ PROTEIN"/>
    <property type="match status" value="1"/>
</dbReference>
<organism evidence="1 2">
    <name type="scientific">Rhizophagus irregularis</name>
    <dbReference type="NCBI Taxonomy" id="588596"/>
    <lineage>
        <taxon>Eukaryota</taxon>
        <taxon>Fungi</taxon>
        <taxon>Fungi incertae sedis</taxon>
        <taxon>Mucoromycota</taxon>
        <taxon>Glomeromycotina</taxon>
        <taxon>Glomeromycetes</taxon>
        <taxon>Glomerales</taxon>
        <taxon>Glomeraceae</taxon>
        <taxon>Rhizophagus</taxon>
    </lineage>
</organism>
<dbReference type="InterPro" id="IPR000210">
    <property type="entry name" value="BTB/POZ_dom"/>
</dbReference>
<dbReference type="Pfam" id="PF00651">
    <property type="entry name" value="BTB"/>
    <property type="match status" value="1"/>
</dbReference>
<dbReference type="OrthoDB" id="2385073at2759"/>
<dbReference type="Proteomes" id="UP000232688">
    <property type="component" value="Unassembled WGS sequence"/>
</dbReference>
<dbReference type="EMBL" id="LLXH01001582">
    <property type="protein sequence ID" value="PKC58282.1"/>
    <property type="molecule type" value="Genomic_DNA"/>
</dbReference>
<dbReference type="VEuPathDB" id="FungiDB:FUN_024973"/>